<protein>
    <submittedName>
        <fullName evidence="1">Uncharacterized protein</fullName>
    </submittedName>
</protein>
<evidence type="ECO:0000313" key="1">
    <source>
        <dbReference type="EMBL" id="GBP74993.1"/>
    </source>
</evidence>
<sequence length="246" mass="27604">MKADNNTVEGIKDTAFAAGRRKLADGRPCQKPEVLNAACFRSCKNMGSAGMVSRTESRSRLWFKTLYPVGIRGVRIHSMLTRAEPQEKRLSSATERGPLSFDARVHMRDSGSRFYGVGEIFRLVSRNPCPRTDVSWRQRVRGDGARLRFVIETARYNNAVFSRWPVRRAAPEDASAEVSRLRAIIHVTYHRNGIAGCMINTTKDQVYSEIGIAYGRDTCIGIENEVGIKNDTGSNLTPRRGSRSRH</sequence>
<dbReference type="Proteomes" id="UP000299102">
    <property type="component" value="Unassembled WGS sequence"/>
</dbReference>
<accession>A0A4C1YI87</accession>
<comment type="caution">
    <text evidence="1">The sequence shown here is derived from an EMBL/GenBank/DDBJ whole genome shotgun (WGS) entry which is preliminary data.</text>
</comment>
<dbReference type="EMBL" id="BGZK01001231">
    <property type="protein sequence ID" value="GBP74993.1"/>
    <property type="molecule type" value="Genomic_DNA"/>
</dbReference>
<dbReference type="AlphaFoldDB" id="A0A4C1YI87"/>
<name>A0A4C1YI87_EUMVA</name>
<gene>
    <name evidence="1" type="ORF">EVAR_56284_1</name>
</gene>
<organism evidence="1 2">
    <name type="scientific">Eumeta variegata</name>
    <name type="common">Bagworm moth</name>
    <name type="synonym">Eumeta japonica</name>
    <dbReference type="NCBI Taxonomy" id="151549"/>
    <lineage>
        <taxon>Eukaryota</taxon>
        <taxon>Metazoa</taxon>
        <taxon>Ecdysozoa</taxon>
        <taxon>Arthropoda</taxon>
        <taxon>Hexapoda</taxon>
        <taxon>Insecta</taxon>
        <taxon>Pterygota</taxon>
        <taxon>Neoptera</taxon>
        <taxon>Endopterygota</taxon>
        <taxon>Lepidoptera</taxon>
        <taxon>Glossata</taxon>
        <taxon>Ditrysia</taxon>
        <taxon>Tineoidea</taxon>
        <taxon>Psychidae</taxon>
        <taxon>Oiketicinae</taxon>
        <taxon>Eumeta</taxon>
    </lineage>
</organism>
<evidence type="ECO:0000313" key="2">
    <source>
        <dbReference type="Proteomes" id="UP000299102"/>
    </source>
</evidence>
<keyword evidence="2" id="KW-1185">Reference proteome</keyword>
<proteinExistence type="predicted"/>
<reference evidence="1 2" key="1">
    <citation type="journal article" date="2019" name="Commun. Biol.">
        <title>The bagworm genome reveals a unique fibroin gene that provides high tensile strength.</title>
        <authorList>
            <person name="Kono N."/>
            <person name="Nakamura H."/>
            <person name="Ohtoshi R."/>
            <person name="Tomita M."/>
            <person name="Numata K."/>
            <person name="Arakawa K."/>
        </authorList>
    </citation>
    <scope>NUCLEOTIDE SEQUENCE [LARGE SCALE GENOMIC DNA]</scope>
</reference>